<dbReference type="InterPro" id="IPR019554">
    <property type="entry name" value="Soluble_ligand-bd"/>
</dbReference>
<dbReference type="GO" id="GO:0006281">
    <property type="term" value="P:DNA repair"/>
    <property type="evidence" value="ECO:0007669"/>
    <property type="project" value="InterPro"/>
</dbReference>
<feature type="chain" id="PRO_5039212305" evidence="1">
    <location>
        <begin position="21"/>
        <end position="197"/>
    </location>
</feature>
<dbReference type="PANTHER" id="PTHR21180:SF32">
    <property type="entry name" value="ENDONUCLEASE_EXONUCLEASE_PHOSPHATASE FAMILY DOMAIN-CONTAINING PROTEIN 1"/>
    <property type="match status" value="1"/>
</dbReference>
<dbReference type="GO" id="GO:0015627">
    <property type="term" value="C:type II protein secretion system complex"/>
    <property type="evidence" value="ECO:0007669"/>
    <property type="project" value="TreeGrafter"/>
</dbReference>
<reference evidence="3" key="1">
    <citation type="journal article" date="2014" name="Int. J. Syst. Evol. Microbiol.">
        <title>Complete genome sequence of Corynebacterium casei LMG S-19264T (=DSM 44701T), isolated from a smear-ripened cheese.</title>
        <authorList>
            <consortium name="US DOE Joint Genome Institute (JGI-PGF)"/>
            <person name="Walter F."/>
            <person name="Albersmeier A."/>
            <person name="Kalinowski J."/>
            <person name="Ruckert C."/>
        </authorList>
    </citation>
    <scope>NUCLEOTIDE SEQUENCE</scope>
    <source>
        <strain evidence="3">CGMCC 1.15760</strain>
    </source>
</reference>
<gene>
    <name evidence="3" type="primary">comEA</name>
    <name evidence="3" type="ORF">GCM10007425_21950</name>
</gene>
<protein>
    <submittedName>
        <fullName evidence="3">Competence protein ComEA</fullName>
    </submittedName>
</protein>
<dbReference type="Gene3D" id="1.10.150.310">
    <property type="entry name" value="Tex RuvX-like domain-like"/>
    <property type="match status" value="1"/>
</dbReference>
<dbReference type="Gene3D" id="3.10.560.10">
    <property type="entry name" value="Outer membrane lipoprotein wza domain like"/>
    <property type="match status" value="1"/>
</dbReference>
<dbReference type="GO" id="GO:0015628">
    <property type="term" value="P:protein secretion by the type II secretion system"/>
    <property type="evidence" value="ECO:0007669"/>
    <property type="project" value="TreeGrafter"/>
</dbReference>
<dbReference type="GO" id="GO:0003677">
    <property type="term" value="F:DNA binding"/>
    <property type="evidence" value="ECO:0007669"/>
    <property type="project" value="InterPro"/>
</dbReference>
<dbReference type="SUPFAM" id="SSF47781">
    <property type="entry name" value="RuvA domain 2-like"/>
    <property type="match status" value="1"/>
</dbReference>
<accession>A0A917G8A7</accession>
<proteinExistence type="predicted"/>
<feature type="domain" description="Helix-hairpin-helix DNA-binding motif class 1" evidence="2">
    <location>
        <begin position="174"/>
        <end position="193"/>
    </location>
</feature>
<keyword evidence="1" id="KW-0732">Signal</keyword>
<keyword evidence="4" id="KW-1185">Reference proteome</keyword>
<organism evidence="3 4">
    <name type="scientific">Lysinibacillus alkalisoli</name>
    <dbReference type="NCBI Taxonomy" id="1911548"/>
    <lineage>
        <taxon>Bacteria</taxon>
        <taxon>Bacillati</taxon>
        <taxon>Bacillota</taxon>
        <taxon>Bacilli</taxon>
        <taxon>Bacillales</taxon>
        <taxon>Bacillaceae</taxon>
        <taxon>Lysinibacillus</taxon>
    </lineage>
</organism>
<evidence type="ECO:0000256" key="1">
    <source>
        <dbReference type="SAM" id="SignalP"/>
    </source>
</evidence>
<evidence type="ECO:0000259" key="2">
    <source>
        <dbReference type="SMART" id="SM00278"/>
    </source>
</evidence>
<dbReference type="InterPro" id="IPR003583">
    <property type="entry name" value="Hlx-hairpin-Hlx_DNA-bd_motif"/>
</dbReference>
<sequence>MALGALLLAIIIYYFSTTESSDPPPTNDPFLLDNPVETTQQTAELEQDPPQPETVIVDVKGAVAQPGVYPFTTEQRVIDAIAQAGGYTEAADTKQINAAKRLQDEMIIYVPQIGEEAMDLSMPSFPSTQEATTPQVNINTADEAALTTIPGVGPAKAKAIISYREQQGAYQTIEDIKNVSGIGEKTFDKLSEYITVK</sequence>
<dbReference type="Proteomes" id="UP000616608">
    <property type="component" value="Unassembled WGS sequence"/>
</dbReference>
<dbReference type="Pfam" id="PF12836">
    <property type="entry name" value="HHH_3"/>
    <property type="match status" value="1"/>
</dbReference>
<dbReference type="InterPro" id="IPR051675">
    <property type="entry name" value="Endo/Exo/Phosphatase_dom_1"/>
</dbReference>
<dbReference type="PANTHER" id="PTHR21180">
    <property type="entry name" value="ENDONUCLEASE/EXONUCLEASE/PHOSPHATASE FAMILY DOMAIN-CONTAINING PROTEIN 1"/>
    <property type="match status" value="1"/>
</dbReference>
<dbReference type="AlphaFoldDB" id="A0A917G8A7"/>
<dbReference type="Pfam" id="PF10531">
    <property type="entry name" value="SLBB"/>
    <property type="match status" value="1"/>
</dbReference>
<feature type="signal peptide" evidence="1">
    <location>
        <begin position="1"/>
        <end position="20"/>
    </location>
</feature>
<dbReference type="SMART" id="SM00278">
    <property type="entry name" value="HhH1"/>
    <property type="match status" value="2"/>
</dbReference>
<comment type="caution">
    <text evidence="3">The sequence shown here is derived from an EMBL/GenBank/DDBJ whole genome shotgun (WGS) entry which is preliminary data.</text>
</comment>
<evidence type="ECO:0000313" key="4">
    <source>
        <dbReference type="Proteomes" id="UP000616608"/>
    </source>
</evidence>
<name>A0A917G8A7_9BACI</name>
<evidence type="ECO:0000313" key="3">
    <source>
        <dbReference type="EMBL" id="GGG26964.1"/>
    </source>
</evidence>
<dbReference type="NCBIfam" id="TIGR00426">
    <property type="entry name" value="competence protein ComEA helix-hairpin-helix repeat region"/>
    <property type="match status" value="1"/>
</dbReference>
<dbReference type="InterPro" id="IPR010994">
    <property type="entry name" value="RuvA_2-like"/>
</dbReference>
<dbReference type="InterPro" id="IPR004509">
    <property type="entry name" value="Competence_ComEA_HhH"/>
</dbReference>
<feature type="domain" description="Helix-hairpin-helix DNA-binding motif class 1" evidence="2">
    <location>
        <begin position="144"/>
        <end position="163"/>
    </location>
</feature>
<reference evidence="3" key="2">
    <citation type="submission" date="2020-09" db="EMBL/GenBank/DDBJ databases">
        <authorList>
            <person name="Sun Q."/>
            <person name="Zhou Y."/>
        </authorList>
    </citation>
    <scope>NUCLEOTIDE SEQUENCE</scope>
    <source>
        <strain evidence="3">CGMCC 1.15760</strain>
    </source>
</reference>
<dbReference type="EMBL" id="BMJT01000007">
    <property type="protein sequence ID" value="GGG26964.1"/>
    <property type="molecule type" value="Genomic_DNA"/>
</dbReference>